<evidence type="ECO:0000256" key="1">
    <source>
        <dbReference type="SAM" id="MobiDB-lite"/>
    </source>
</evidence>
<organism evidence="2 3">
    <name type="scientific">Dryococelus australis</name>
    <dbReference type="NCBI Taxonomy" id="614101"/>
    <lineage>
        <taxon>Eukaryota</taxon>
        <taxon>Metazoa</taxon>
        <taxon>Ecdysozoa</taxon>
        <taxon>Arthropoda</taxon>
        <taxon>Hexapoda</taxon>
        <taxon>Insecta</taxon>
        <taxon>Pterygota</taxon>
        <taxon>Neoptera</taxon>
        <taxon>Polyneoptera</taxon>
        <taxon>Phasmatodea</taxon>
        <taxon>Verophasmatodea</taxon>
        <taxon>Anareolatae</taxon>
        <taxon>Phasmatidae</taxon>
        <taxon>Eurycanthinae</taxon>
        <taxon>Dryococelus</taxon>
    </lineage>
</organism>
<dbReference type="Gene3D" id="3.30.40.10">
    <property type="entry name" value="Zinc/RING finger domain, C3HC4 (zinc finger)"/>
    <property type="match status" value="1"/>
</dbReference>
<feature type="compositionally biased region" description="Polar residues" evidence="1">
    <location>
        <begin position="23"/>
        <end position="44"/>
    </location>
</feature>
<dbReference type="CDD" id="cd15517">
    <property type="entry name" value="PHD_TCF19_like"/>
    <property type="match status" value="1"/>
</dbReference>
<proteinExistence type="predicted"/>
<dbReference type="Proteomes" id="UP001159363">
    <property type="component" value="Chromosome 3"/>
</dbReference>
<accession>A0ABQ9HYE8</accession>
<feature type="non-terminal residue" evidence="2">
    <location>
        <position position="129"/>
    </location>
</feature>
<dbReference type="InterPro" id="IPR013083">
    <property type="entry name" value="Znf_RING/FYVE/PHD"/>
</dbReference>
<reference evidence="2 3" key="1">
    <citation type="submission" date="2023-02" db="EMBL/GenBank/DDBJ databases">
        <title>LHISI_Scaffold_Assembly.</title>
        <authorList>
            <person name="Stuart O.P."/>
            <person name="Cleave R."/>
            <person name="Magrath M.J.L."/>
            <person name="Mikheyev A.S."/>
        </authorList>
    </citation>
    <scope>NUCLEOTIDE SEQUENCE [LARGE SCALE GENOMIC DNA]</scope>
    <source>
        <strain evidence="2">Daus_M_001</strain>
        <tissue evidence="2">Leg muscle</tissue>
    </source>
</reference>
<dbReference type="InterPro" id="IPR011011">
    <property type="entry name" value="Znf_FYVE_PHD"/>
</dbReference>
<keyword evidence="3" id="KW-1185">Reference proteome</keyword>
<gene>
    <name evidence="2" type="ORF">PR048_008907</name>
</gene>
<feature type="region of interest" description="Disordered" evidence="1">
    <location>
        <begin position="1"/>
        <end position="44"/>
    </location>
</feature>
<sequence length="129" mass="14546">MQTGKSYLQDHPEVVPDEAENLTHISESNDNGNVPKPTTSRGQVSLNLIKPFPVANRPRDTKRKRTKNVSASILTSTPVKDFLLKNQPALCPGCEGEFVDPPDKEWMKCGTCEQWWHEKCSSYEGFDQL</sequence>
<evidence type="ECO:0000313" key="2">
    <source>
        <dbReference type="EMBL" id="KAJ8889408.1"/>
    </source>
</evidence>
<name>A0ABQ9HYE8_9NEOP</name>
<evidence type="ECO:0000313" key="3">
    <source>
        <dbReference type="Proteomes" id="UP001159363"/>
    </source>
</evidence>
<protein>
    <submittedName>
        <fullName evidence="2">Uncharacterized protein</fullName>
    </submittedName>
</protein>
<dbReference type="EMBL" id="JARBHB010000003">
    <property type="protein sequence ID" value="KAJ8889408.1"/>
    <property type="molecule type" value="Genomic_DNA"/>
</dbReference>
<comment type="caution">
    <text evidence="2">The sequence shown here is derived from an EMBL/GenBank/DDBJ whole genome shotgun (WGS) entry which is preliminary data.</text>
</comment>
<dbReference type="SUPFAM" id="SSF57903">
    <property type="entry name" value="FYVE/PHD zinc finger"/>
    <property type="match status" value="1"/>
</dbReference>